<proteinExistence type="predicted"/>
<protein>
    <submittedName>
        <fullName evidence="1">Uncharacterized protein</fullName>
    </submittedName>
</protein>
<organism evidence="1 2">
    <name type="scientific">Sphingomonas jinjuensis</name>
    <dbReference type="NCBI Taxonomy" id="535907"/>
    <lineage>
        <taxon>Bacteria</taxon>
        <taxon>Pseudomonadati</taxon>
        <taxon>Pseudomonadota</taxon>
        <taxon>Alphaproteobacteria</taxon>
        <taxon>Sphingomonadales</taxon>
        <taxon>Sphingomonadaceae</taxon>
        <taxon>Sphingomonas</taxon>
    </lineage>
</organism>
<dbReference type="RefSeq" id="WP_183982586.1">
    <property type="nucleotide sequence ID" value="NZ_JACIEV010000002.1"/>
</dbReference>
<reference evidence="1 2" key="1">
    <citation type="submission" date="2020-08" db="EMBL/GenBank/DDBJ databases">
        <title>Genomic Encyclopedia of Type Strains, Phase IV (KMG-IV): sequencing the most valuable type-strain genomes for metagenomic binning, comparative biology and taxonomic classification.</title>
        <authorList>
            <person name="Goeker M."/>
        </authorList>
    </citation>
    <scope>NUCLEOTIDE SEQUENCE [LARGE SCALE GENOMIC DNA]</scope>
    <source>
        <strain evidence="1 2">YC6723</strain>
    </source>
</reference>
<evidence type="ECO:0000313" key="2">
    <source>
        <dbReference type="Proteomes" id="UP000529795"/>
    </source>
</evidence>
<dbReference type="AlphaFoldDB" id="A0A840F8L7"/>
<gene>
    <name evidence="1" type="ORF">GGQ80_000779</name>
</gene>
<keyword evidence="2" id="KW-1185">Reference proteome</keyword>
<sequence length="112" mass="11217">MLPGMALAGAGARVPIVLQSLARSASVPVAWGGNITILNRSAGSTLSAPGGVAAQGSSSTSYRIDDVSGVLMVMNPSGSGKQPGYLESFAVVETLGDAANSPRTSFITVTYT</sequence>
<dbReference type="Proteomes" id="UP000529795">
    <property type="component" value="Unassembled WGS sequence"/>
</dbReference>
<comment type="caution">
    <text evidence="1">The sequence shown here is derived from an EMBL/GenBank/DDBJ whole genome shotgun (WGS) entry which is preliminary data.</text>
</comment>
<dbReference type="EMBL" id="JACIEV010000002">
    <property type="protein sequence ID" value="MBB4152891.1"/>
    <property type="molecule type" value="Genomic_DNA"/>
</dbReference>
<accession>A0A840F8L7</accession>
<name>A0A840F8L7_9SPHN</name>
<evidence type="ECO:0000313" key="1">
    <source>
        <dbReference type="EMBL" id="MBB4152891.1"/>
    </source>
</evidence>